<dbReference type="SMART" id="SM00490">
    <property type="entry name" value="HELICc"/>
    <property type="match status" value="1"/>
</dbReference>
<dbReference type="SUPFAM" id="SSF52540">
    <property type="entry name" value="P-loop containing nucleoside triphosphate hydrolases"/>
    <property type="match status" value="1"/>
</dbReference>
<dbReference type="PROSITE" id="PS51194">
    <property type="entry name" value="HELICASE_CTER"/>
    <property type="match status" value="1"/>
</dbReference>
<dbReference type="InterPro" id="IPR045628">
    <property type="entry name" value="Lhr_WH_dom"/>
</dbReference>
<dbReference type="Gene3D" id="3.40.50.300">
    <property type="entry name" value="P-loop containing nucleotide triphosphate hydrolases"/>
    <property type="match status" value="2"/>
</dbReference>
<dbReference type="RefSeq" id="WP_160892314.1">
    <property type="nucleotide sequence ID" value="NZ_WUMU01000003.1"/>
</dbReference>
<dbReference type="InterPro" id="IPR014001">
    <property type="entry name" value="Helicase_ATP-bd"/>
</dbReference>
<name>A0A6L7G3M9_9RHOB</name>
<dbReference type="GO" id="GO:0004386">
    <property type="term" value="F:helicase activity"/>
    <property type="evidence" value="ECO:0007669"/>
    <property type="project" value="UniProtKB-KW"/>
</dbReference>
<dbReference type="PROSITE" id="PS51192">
    <property type="entry name" value="HELICASE_ATP_BIND_1"/>
    <property type="match status" value="1"/>
</dbReference>
<keyword evidence="8" id="KW-0413">Isomerase</keyword>
<dbReference type="GO" id="GO:0006281">
    <property type="term" value="P:DNA repair"/>
    <property type="evidence" value="ECO:0007669"/>
    <property type="project" value="UniProtKB-KW"/>
</dbReference>
<dbReference type="Pfam" id="PF00270">
    <property type="entry name" value="DEAD"/>
    <property type="match status" value="1"/>
</dbReference>
<evidence type="ECO:0000256" key="8">
    <source>
        <dbReference type="ARBA" id="ARBA00023235"/>
    </source>
</evidence>
<feature type="domain" description="Helicase C-terminal" evidence="11">
    <location>
        <begin position="234"/>
        <end position="382"/>
    </location>
</feature>
<keyword evidence="12" id="KW-0436">Ligase</keyword>
<dbReference type="GO" id="GO:0016887">
    <property type="term" value="F:ATP hydrolysis activity"/>
    <property type="evidence" value="ECO:0007669"/>
    <property type="project" value="TreeGrafter"/>
</dbReference>
<keyword evidence="2" id="KW-0227">DNA damage</keyword>
<dbReference type="InterPro" id="IPR011545">
    <property type="entry name" value="DEAD/DEAH_box_helicase_dom"/>
</dbReference>
<accession>A0A6L7G3M9</accession>
<dbReference type="PIRSF" id="PIRSF037307">
    <property type="entry name" value="Lhr-like_helic_prd"/>
    <property type="match status" value="1"/>
</dbReference>
<evidence type="ECO:0000256" key="5">
    <source>
        <dbReference type="ARBA" id="ARBA00022840"/>
    </source>
</evidence>
<keyword evidence="1" id="KW-0547">Nucleotide-binding</keyword>
<dbReference type="InterPro" id="IPR017170">
    <property type="entry name" value="Lhr-like"/>
</dbReference>
<dbReference type="InterPro" id="IPR027417">
    <property type="entry name" value="P-loop_NTPase"/>
</dbReference>
<dbReference type="InterPro" id="IPR052511">
    <property type="entry name" value="ATP-dep_Helicase"/>
</dbReference>
<evidence type="ECO:0000313" key="12">
    <source>
        <dbReference type="EMBL" id="MXN17233.1"/>
    </source>
</evidence>
<dbReference type="AlphaFoldDB" id="A0A6L7G3M9"/>
<evidence type="ECO:0000259" key="11">
    <source>
        <dbReference type="PROSITE" id="PS51194"/>
    </source>
</evidence>
<comment type="similarity">
    <text evidence="9">Belongs to the Lhr helicase family. Lhr-Core subfamily.</text>
</comment>
<evidence type="ECO:0000256" key="7">
    <source>
        <dbReference type="ARBA" id="ARBA00023204"/>
    </source>
</evidence>
<dbReference type="Proteomes" id="UP000477911">
    <property type="component" value="Unassembled WGS sequence"/>
</dbReference>
<evidence type="ECO:0000313" key="13">
    <source>
        <dbReference type="Proteomes" id="UP000477911"/>
    </source>
</evidence>
<evidence type="ECO:0000256" key="4">
    <source>
        <dbReference type="ARBA" id="ARBA00022806"/>
    </source>
</evidence>
<evidence type="ECO:0000256" key="6">
    <source>
        <dbReference type="ARBA" id="ARBA00023125"/>
    </source>
</evidence>
<dbReference type="SMART" id="SM00487">
    <property type="entry name" value="DEXDc"/>
    <property type="match status" value="1"/>
</dbReference>
<evidence type="ECO:0000256" key="3">
    <source>
        <dbReference type="ARBA" id="ARBA00022801"/>
    </source>
</evidence>
<evidence type="ECO:0000259" key="10">
    <source>
        <dbReference type="PROSITE" id="PS51192"/>
    </source>
</evidence>
<dbReference type="Pfam" id="PF08494">
    <property type="entry name" value="DEAD_assoc"/>
    <property type="match status" value="1"/>
</dbReference>
<dbReference type="Pfam" id="PF00271">
    <property type="entry name" value="Helicase_C"/>
    <property type="match status" value="1"/>
</dbReference>
<gene>
    <name evidence="12" type="ORF">GR170_05255</name>
</gene>
<feature type="domain" description="Helicase ATP-binding" evidence="10">
    <location>
        <begin position="26"/>
        <end position="203"/>
    </location>
</feature>
<dbReference type="GO" id="GO:0016874">
    <property type="term" value="F:ligase activity"/>
    <property type="evidence" value="ECO:0007669"/>
    <property type="project" value="UniProtKB-KW"/>
</dbReference>
<dbReference type="InterPro" id="IPR026362">
    <property type="entry name" value="DEXH_lig_assoc"/>
</dbReference>
<keyword evidence="5" id="KW-0067">ATP-binding</keyword>
<evidence type="ECO:0000256" key="1">
    <source>
        <dbReference type="ARBA" id="ARBA00022741"/>
    </source>
</evidence>
<keyword evidence="3" id="KW-0378">Hydrolase</keyword>
<keyword evidence="7" id="KW-0234">DNA repair</keyword>
<organism evidence="12 13">
    <name type="scientific">Pseudooceanicola albus</name>
    <dbReference type="NCBI Taxonomy" id="2692189"/>
    <lineage>
        <taxon>Bacteria</taxon>
        <taxon>Pseudomonadati</taxon>
        <taxon>Pseudomonadota</taxon>
        <taxon>Alphaproteobacteria</taxon>
        <taxon>Rhodobacterales</taxon>
        <taxon>Paracoccaceae</taxon>
        <taxon>Pseudooceanicola</taxon>
    </lineage>
</organism>
<evidence type="ECO:0000256" key="9">
    <source>
        <dbReference type="ARBA" id="ARBA00093467"/>
    </source>
</evidence>
<reference evidence="12 13" key="1">
    <citation type="submission" date="2019-12" db="EMBL/GenBank/DDBJ databases">
        <authorList>
            <person name="Li M."/>
        </authorList>
    </citation>
    <scope>NUCLEOTIDE SEQUENCE [LARGE SCALE GENOMIC DNA]</scope>
    <source>
        <strain evidence="12 13">GBMRC 2024</strain>
    </source>
</reference>
<dbReference type="InterPro" id="IPR013701">
    <property type="entry name" value="Lhr-like_DEAD/DEAH_assoc"/>
</dbReference>
<dbReference type="Pfam" id="PF19306">
    <property type="entry name" value="WHD_Lhr"/>
    <property type="match status" value="1"/>
</dbReference>
<keyword evidence="13" id="KW-1185">Reference proteome</keyword>
<dbReference type="CDD" id="cd18796">
    <property type="entry name" value="SF2_C_LHR"/>
    <property type="match status" value="1"/>
</dbReference>
<keyword evidence="4" id="KW-0347">Helicase</keyword>
<proteinExistence type="inferred from homology"/>
<comment type="caution">
    <text evidence="12">The sequence shown here is derived from an EMBL/GenBank/DDBJ whole genome shotgun (WGS) entry which is preliminary data.</text>
</comment>
<evidence type="ECO:0000256" key="2">
    <source>
        <dbReference type="ARBA" id="ARBA00022763"/>
    </source>
</evidence>
<dbReference type="NCBIfam" id="TIGR04121">
    <property type="entry name" value="DEXH_lig_assoc"/>
    <property type="match status" value="1"/>
</dbReference>
<dbReference type="PANTHER" id="PTHR47962:SF3">
    <property type="entry name" value="LARGE ATP-DEPENDENT HELICASE-RELATED PROTEIN"/>
    <property type="match status" value="1"/>
</dbReference>
<dbReference type="PANTHER" id="PTHR47962">
    <property type="entry name" value="ATP-DEPENDENT HELICASE LHR-RELATED-RELATED"/>
    <property type="match status" value="1"/>
</dbReference>
<protein>
    <submittedName>
        <fullName evidence="12">Ligase-associated DNA damage response DEXH box helicase</fullName>
    </submittedName>
</protein>
<dbReference type="EMBL" id="WUMU01000003">
    <property type="protein sequence ID" value="MXN17233.1"/>
    <property type="molecule type" value="Genomic_DNA"/>
</dbReference>
<dbReference type="CDD" id="cd17922">
    <property type="entry name" value="DEXHc_LHR-like"/>
    <property type="match status" value="1"/>
</dbReference>
<dbReference type="GO" id="GO:0005524">
    <property type="term" value="F:ATP binding"/>
    <property type="evidence" value="ECO:0007669"/>
    <property type="project" value="UniProtKB-KW"/>
</dbReference>
<sequence>MSPLPAPFADWFAARGWQVHPHQAQMLARRDEKALLLIAPTGGGKTLAGFLPSLVELADGHEGLHTLYVSPLKALAADIRRNLRTPVEEMGLPIRVEDRTGDTSYTQKRRQRADPPQILLTTPESLALLTSYEDAPRIFAGLKRVVVDEIHALAESKRGDQLMLALARLETLCPGLRRVGLSATVEDPPALARFLAPHPDPCTVLQADPGPPPDIAMLRTKAPPPWSGGGGTYAMAEVLDQIRRHRITLIFHNTRAQAEIFFHALWMANEDDLPIGIHHGSLDRAQRERVEQAMVEGRLRAVVCTGSLDLGIDWGDVDLVIQVGAPKNVKRLVQRIGRANHRYNAPSKALLVPANRFEVVECEAALEAVRDHDLDGEPRGPGPRDVLCQQILIAACAGPFHADTLFTEVRRAGPYAALTRDAFDACLDFAATGGYALRAYDQWQRLKQAPDGRWQLRDPRASQLIRMNIGTIQDSDMLKVRMRGAGKPLGEVEESFAASLTPGDTFLMGGRIVRYEGLREMTVEVSRDPGRKPKVAVFSGTKFATSTQLSARILRMFRQADWPELPDHTAQWLALQRQVSRLPEPGRLLVESFPHDGREHLCVYGFAGRNAMQTLGLLLTKRMEETGLAPLGFVATDYATLVWGLDRVPDPAPLFAPEALREGLEGWLAGNAVMKRTFRASATIAGLILRNTPQARKTGRQATFSSDILYDTLLRYDPGHLLLDITREEAMRGLIDFARLEEMTARIAGRIDHLRLSRVSPLAAPLFLEVGKVPVDGAARARLEAEEATRLMQAAGLA</sequence>
<dbReference type="InterPro" id="IPR001650">
    <property type="entry name" value="Helicase_C-like"/>
</dbReference>
<keyword evidence="6" id="KW-0238">DNA-binding</keyword>
<dbReference type="GO" id="GO:0003677">
    <property type="term" value="F:DNA binding"/>
    <property type="evidence" value="ECO:0007669"/>
    <property type="project" value="UniProtKB-KW"/>
</dbReference>